<dbReference type="InterPro" id="IPR016187">
    <property type="entry name" value="CTDL_fold"/>
</dbReference>
<organism evidence="4">
    <name type="scientific">Enterobius vermicularis</name>
    <name type="common">Human pinworm</name>
    <dbReference type="NCBI Taxonomy" id="51028"/>
    <lineage>
        <taxon>Eukaryota</taxon>
        <taxon>Metazoa</taxon>
        <taxon>Ecdysozoa</taxon>
        <taxon>Nematoda</taxon>
        <taxon>Chromadorea</taxon>
        <taxon>Rhabditida</taxon>
        <taxon>Spirurina</taxon>
        <taxon>Oxyuridomorpha</taxon>
        <taxon>Oxyuroidea</taxon>
        <taxon>Oxyuridae</taxon>
        <taxon>Enterobius</taxon>
    </lineage>
</organism>
<dbReference type="Gene3D" id="3.10.100.10">
    <property type="entry name" value="Mannose-Binding Protein A, subunit A"/>
    <property type="match status" value="1"/>
</dbReference>
<keyword evidence="3" id="KW-1185">Reference proteome</keyword>
<dbReference type="SUPFAM" id="SSF56436">
    <property type="entry name" value="C-type lectin-like"/>
    <property type="match status" value="1"/>
</dbReference>
<protein>
    <submittedName>
        <fullName evidence="4">C-type lectin domain-containing protein</fullName>
    </submittedName>
</protein>
<dbReference type="OrthoDB" id="10045365at2759"/>
<accession>A0A0N4VBD7</accession>
<proteinExistence type="predicted"/>
<dbReference type="WBParaSite" id="EVEC_0000784201-mRNA-1">
    <property type="protein sequence ID" value="EVEC_0000784201-mRNA-1"/>
    <property type="gene ID" value="EVEC_0000784201"/>
</dbReference>
<dbReference type="SMART" id="SM00034">
    <property type="entry name" value="CLECT"/>
    <property type="match status" value="1"/>
</dbReference>
<reference evidence="2 3" key="2">
    <citation type="submission" date="2018-10" db="EMBL/GenBank/DDBJ databases">
        <authorList>
            <consortium name="Pathogen Informatics"/>
        </authorList>
    </citation>
    <scope>NUCLEOTIDE SEQUENCE [LARGE SCALE GENOMIC DNA]</scope>
</reference>
<evidence type="ECO:0000313" key="2">
    <source>
        <dbReference type="EMBL" id="VDD92573.1"/>
    </source>
</evidence>
<sequence>VGEGVADNEVPSEIVFVEPIQTRAIEKGKIPYDRYLLPMENVTVPIFTAQSGAGYIKFIENDSRLLNITESEHLILLRQKYRKTIFSPDPSNASETMEELWASTDEFEKEEDFVAKQRQRLDDELIKKYGTAGKAYRYVRRCTEQFSYLVDYNDGEYYYCLYEVSAHAYNWYEAEAYCNKVYKGHLLSIKDQEEAEFVKRKHFKRAYKQLGSSTGGGLSIVWNKTSSKNYLHDSLKRKNYHLGLLLTPYGETEPHVTFTRILGINGSQKEIHKFTDGTDADYVMNRIALIYGSQWMSDIWRIMHLKSHRQGFCYSFQRHCENFVEAKCKG</sequence>
<evidence type="ECO:0000313" key="3">
    <source>
        <dbReference type="Proteomes" id="UP000274131"/>
    </source>
</evidence>
<dbReference type="CDD" id="cd00037">
    <property type="entry name" value="CLECT"/>
    <property type="match status" value="1"/>
</dbReference>
<name>A0A0N4VBD7_ENTVE</name>
<reference evidence="4" key="1">
    <citation type="submission" date="2017-02" db="UniProtKB">
        <authorList>
            <consortium name="WormBaseParasite"/>
        </authorList>
    </citation>
    <scope>IDENTIFICATION</scope>
</reference>
<dbReference type="InterPro" id="IPR001304">
    <property type="entry name" value="C-type_lectin-like"/>
</dbReference>
<dbReference type="EMBL" id="UXUI01008873">
    <property type="protein sequence ID" value="VDD92573.1"/>
    <property type="molecule type" value="Genomic_DNA"/>
</dbReference>
<evidence type="ECO:0000313" key="4">
    <source>
        <dbReference type="WBParaSite" id="EVEC_0000784201-mRNA-1"/>
    </source>
</evidence>
<dbReference type="AlphaFoldDB" id="A0A0N4VBD7"/>
<evidence type="ECO:0000259" key="1">
    <source>
        <dbReference type="SMART" id="SM00034"/>
    </source>
</evidence>
<gene>
    <name evidence="2" type="ORF">EVEC_LOCUS7324</name>
</gene>
<dbReference type="InterPro" id="IPR016186">
    <property type="entry name" value="C-type_lectin-like/link_sf"/>
</dbReference>
<dbReference type="Proteomes" id="UP000274131">
    <property type="component" value="Unassembled WGS sequence"/>
</dbReference>
<feature type="domain" description="C-type lectin" evidence="1">
    <location>
        <begin position="142"/>
        <end position="321"/>
    </location>
</feature>